<keyword evidence="1" id="KW-1133">Transmembrane helix</keyword>
<keyword evidence="1" id="KW-0472">Membrane</keyword>
<reference evidence="2" key="1">
    <citation type="submission" date="2016-11" db="EMBL/GenBank/DDBJ databases">
        <authorList>
            <person name="Jaros S."/>
            <person name="Januszkiewicz K."/>
            <person name="Wedrychowicz H."/>
        </authorList>
    </citation>
    <scope>NUCLEOTIDE SEQUENCE [LARGE SCALE GENOMIC DNA]</scope>
    <source>
        <strain evidence="2">Y48</strain>
    </source>
</reference>
<feature type="transmembrane region" description="Helical" evidence="1">
    <location>
        <begin position="20"/>
        <end position="41"/>
    </location>
</feature>
<evidence type="ECO:0000256" key="1">
    <source>
        <dbReference type="SAM" id="Phobius"/>
    </source>
</evidence>
<keyword evidence="1" id="KW-0812">Transmembrane</keyword>
<accession>A0A1J0VWZ8</accession>
<dbReference type="EMBL" id="CP018082">
    <property type="protein sequence ID" value="APE36550.1"/>
    <property type="molecule type" value="Genomic_DNA"/>
</dbReference>
<evidence type="ECO:0000313" key="2">
    <source>
        <dbReference type="EMBL" id="APE36550.1"/>
    </source>
</evidence>
<organism evidence="2 3">
    <name type="scientific">Nocardia mangyaensis</name>
    <dbReference type="NCBI Taxonomy" id="2213200"/>
    <lineage>
        <taxon>Bacteria</taxon>
        <taxon>Bacillati</taxon>
        <taxon>Actinomycetota</taxon>
        <taxon>Actinomycetes</taxon>
        <taxon>Mycobacteriales</taxon>
        <taxon>Nocardiaceae</taxon>
        <taxon>Nocardia</taxon>
    </lineage>
</organism>
<gene>
    <name evidence="2" type="ORF">BOX37_24435</name>
</gene>
<protein>
    <submittedName>
        <fullName evidence="2">Uncharacterized protein</fullName>
    </submittedName>
</protein>
<evidence type="ECO:0000313" key="3">
    <source>
        <dbReference type="Proteomes" id="UP000183810"/>
    </source>
</evidence>
<keyword evidence="3" id="KW-1185">Reference proteome</keyword>
<feature type="transmembrane region" description="Helical" evidence="1">
    <location>
        <begin position="53"/>
        <end position="74"/>
    </location>
</feature>
<sequence length="246" mass="26345">MEIWRRRAAMKPRGTDPVHFLRAVAGGWFLVMLALCVAAASEPSFHDGGVIVGAAKLVLGLVVLGLLPAGYVLAHERAVARGKRTAVYDSVPVPPIAPPALRYPPPLPPPPPPPLPGRLQMPWNRLVQAWNVITELQRQGWVDPNSVRGLPSSMARLHQLAVADGMTDHLGGRQSGAVEQQINRLADLLVALADEAVEHQAAISAGDYTPATLAAAAERLAADRAAYRELMELSGAWKALDKESRG</sequence>
<name>A0A1J0VWZ8_9NOCA</name>
<dbReference type="KEGG" id="nsl:BOX37_24435"/>
<dbReference type="Proteomes" id="UP000183810">
    <property type="component" value="Chromosome"/>
</dbReference>
<dbReference type="AlphaFoldDB" id="A0A1J0VWZ8"/>
<proteinExistence type="predicted"/>